<evidence type="ECO:0000256" key="1">
    <source>
        <dbReference type="ARBA" id="ARBA00004394"/>
    </source>
</evidence>
<feature type="region of interest" description="Disordered" evidence="9">
    <location>
        <begin position="1"/>
        <end position="43"/>
    </location>
</feature>
<keyword evidence="2" id="KW-0813">Transport</keyword>
<dbReference type="GO" id="GO:0000139">
    <property type="term" value="C:Golgi membrane"/>
    <property type="evidence" value="ECO:0007669"/>
    <property type="project" value="UniProtKB-SubCell"/>
</dbReference>
<evidence type="ECO:0000256" key="3">
    <source>
        <dbReference type="ARBA" id="ARBA00022692"/>
    </source>
</evidence>
<dbReference type="InterPro" id="IPR039899">
    <property type="entry name" value="BET1_SNARE"/>
</dbReference>
<keyword evidence="6" id="KW-0333">Golgi apparatus</keyword>
<keyword evidence="3 10" id="KW-0812">Transmembrane</keyword>
<keyword evidence="4" id="KW-0653">Protein transport</keyword>
<evidence type="ECO:0000256" key="7">
    <source>
        <dbReference type="ARBA" id="ARBA00023136"/>
    </source>
</evidence>
<accession>A0A3N4LTV0</accession>
<evidence type="ECO:0000256" key="5">
    <source>
        <dbReference type="ARBA" id="ARBA00022989"/>
    </source>
</evidence>
<evidence type="ECO:0000256" key="9">
    <source>
        <dbReference type="SAM" id="MobiDB-lite"/>
    </source>
</evidence>
<protein>
    <recommendedName>
        <fullName evidence="11">t-SNARE coiled-coil homology domain-containing protein</fullName>
    </recommendedName>
</protein>
<evidence type="ECO:0000259" key="11">
    <source>
        <dbReference type="PROSITE" id="PS50192"/>
    </source>
</evidence>
<feature type="domain" description="T-SNARE coiled-coil homology" evidence="11">
    <location>
        <begin position="55"/>
        <end position="117"/>
    </location>
</feature>
<reference evidence="12 13" key="1">
    <citation type="journal article" date="2018" name="Nat. Ecol. Evol.">
        <title>Pezizomycetes genomes reveal the molecular basis of ectomycorrhizal truffle lifestyle.</title>
        <authorList>
            <person name="Murat C."/>
            <person name="Payen T."/>
            <person name="Noel B."/>
            <person name="Kuo A."/>
            <person name="Morin E."/>
            <person name="Chen J."/>
            <person name="Kohler A."/>
            <person name="Krizsan K."/>
            <person name="Balestrini R."/>
            <person name="Da Silva C."/>
            <person name="Montanini B."/>
            <person name="Hainaut M."/>
            <person name="Levati E."/>
            <person name="Barry K.W."/>
            <person name="Belfiori B."/>
            <person name="Cichocki N."/>
            <person name="Clum A."/>
            <person name="Dockter R.B."/>
            <person name="Fauchery L."/>
            <person name="Guy J."/>
            <person name="Iotti M."/>
            <person name="Le Tacon F."/>
            <person name="Lindquist E.A."/>
            <person name="Lipzen A."/>
            <person name="Malagnac F."/>
            <person name="Mello A."/>
            <person name="Molinier V."/>
            <person name="Miyauchi S."/>
            <person name="Poulain J."/>
            <person name="Riccioni C."/>
            <person name="Rubini A."/>
            <person name="Sitrit Y."/>
            <person name="Splivallo R."/>
            <person name="Traeger S."/>
            <person name="Wang M."/>
            <person name="Zifcakova L."/>
            <person name="Wipf D."/>
            <person name="Zambonelli A."/>
            <person name="Paolocci F."/>
            <person name="Nowrousian M."/>
            <person name="Ottonello S."/>
            <person name="Baldrian P."/>
            <person name="Spatafora J.W."/>
            <person name="Henrissat B."/>
            <person name="Nagy L.G."/>
            <person name="Aury J.M."/>
            <person name="Wincker P."/>
            <person name="Grigoriev I.V."/>
            <person name="Bonfante P."/>
            <person name="Martin F.M."/>
        </authorList>
    </citation>
    <scope>NUCLEOTIDE SEQUENCE [LARGE SCALE GENOMIC DNA]</scope>
    <source>
        <strain evidence="12 13">ATCC MYA-4762</strain>
    </source>
</reference>
<dbReference type="OrthoDB" id="261831at2759"/>
<dbReference type="SUPFAM" id="SSF58038">
    <property type="entry name" value="SNARE fusion complex"/>
    <property type="match status" value="1"/>
</dbReference>
<dbReference type="Gene3D" id="1.20.5.110">
    <property type="match status" value="1"/>
</dbReference>
<evidence type="ECO:0000256" key="6">
    <source>
        <dbReference type="ARBA" id="ARBA00023034"/>
    </source>
</evidence>
<keyword evidence="7 10" id="KW-0472">Membrane</keyword>
<feature type="transmembrane region" description="Helical" evidence="10">
    <location>
        <begin position="123"/>
        <end position="143"/>
    </location>
</feature>
<dbReference type="InterPro" id="IPR000727">
    <property type="entry name" value="T_SNARE_dom"/>
</dbReference>
<dbReference type="CDD" id="cd15853">
    <property type="entry name" value="SNARE_Bet1"/>
    <property type="match status" value="1"/>
</dbReference>
<dbReference type="PANTHER" id="PTHR12791">
    <property type="entry name" value="GOLGI SNARE BET1-RELATED"/>
    <property type="match status" value="1"/>
</dbReference>
<sequence>RYGSNLHQRDARSQLFGDHGGGGSSGTGLRAPSPGYGYRPATPNSLGQYSASVLEELESQNDAQVEGLSAKVKMLKDITEAIGAEVRESSTLIQNMNDTFDNTRIRLRGTMNRMLIMAHRTGVGWRAWLLFIFTVIGIFWYVWLF</sequence>
<dbReference type="SMART" id="SM00397">
    <property type="entry name" value="t_SNARE"/>
    <property type="match status" value="1"/>
</dbReference>
<dbReference type="EMBL" id="ML121535">
    <property type="protein sequence ID" value="RPB26297.1"/>
    <property type="molecule type" value="Genomic_DNA"/>
</dbReference>
<dbReference type="FunCoup" id="A0A3N4LTV0">
    <property type="interactions" value="248"/>
</dbReference>
<dbReference type="STRING" id="1051890.A0A3N4LTV0"/>
<comment type="subcellular location">
    <subcellularLocation>
        <location evidence="8">Endomembrane system</location>
        <topology evidence="8">Single-pass type IV membrane protein</topology>
    </subcellularLocation>
    <subcellularLocation>
        <location evidence="1">Golgi apparatus membrane</location>
    </subcellularLocation>
</comment>
<gene>
    <name evidence="12" type="ORF">L211DRAFT_781894</name>
</gene>
<dbReference type="Proteomes" id="UP000267821">
    <property type="component" value="Unassembled WGS sequence"/>
</dbReference>
<dbReference type="InParanoid" id="A0A3N4LTV0"/>
<dbReference type="FunFam" id="1.20.5.110:FF:000057">
    <property type="entry name" value="SNARE complex subunit (Bet1), putative"/>
    <property type="match status" value="1"/>
</dbReference>
<evidence type="ECO:0000256" key="4">
    <source>
        <dbReference type="ARBA" id="ARBA00022927"/>
    </source>
</evidence>
<keyword evidence="5 10" id="KW-1133">Transmembrane helix</keyword>
<evidence type="ECO:0000256" key="10">
    <source>
        <dbReference type="SAM" id="Phobius"/>
    </source>
</evidence>
<evidence type="ECO:0000313" key="13">
    <source>
        <dbReference type="Proteomes" id="UP000267821"/>
    </source>
</evidence>
<keyword evidence="13" id="KW-1185">Reference proteome</keyword>
<evidence type="ECO:0000256" key="2">
    <source>
        <dbReference type="ARBA" id="ARBA00022448"/>
    </source>
</evidence>
<organism evidence="12 13">
    <name type="scientific">Terfezia boudieri ATCC MYA-4762</name>
    <dbReference type="NCBI Taxonomy" id="1051890"/>
    <lineage>
        <taxon>Eukaryota</taxon>
        <taxon>Fungi</taxon>
        <taxon>Dikarya</taxon>
        <taxon>Ascomycota</taxon>
        <taxon>Pezizomycotina</taxon>
        <taxon>Pezizomycetes</taxon>
        <taxon>Pezizales</taxon>
        <taxon>Pezizaceae</taxon>
        <taxon>Terfezia</taxon>
    </lineage>
</organism>
<dbReference type="AlphaFoldDB" id="A0A3N4LTV0"/>
<evidence type="ECO:0000256" key="8">
    <source>
        <dbReference type="ARBA" id="ARBA00046280"/>
    </source>
</evidence>
<dbReference type="GO" id="GO:0015031">
    <property type="term" value="P:protein transport"/>
    <property type="evidence" value="ECO:0007669"/>
    <property type="project" value="UniProtKB-KW"/>
</dbReference>
<proteinExistence type="predicted"/>
<name>A0A3N4LTV0_9PEZI</name>
<feature type="non-terminal residue" evidence="12">
    <location>
        <position position="1"/>
    </location>
</feature>
<evidence type="ECO:0000313" key="12">
    <source>
        <dbReference type="EMBL" id="RPB26297.1"/>
    </source>
</evidence>
<dbReference type="PROSITE" id="PS50192">
    <property type="entry name" value="T_SNARE"/>
    <property type="match status" value="1"/>
</dbReference>